<gene>
    <name evidence="7" type="ORF">MED297_06249</name>
</gene>
<dbReference type="Pfam" id="PF01957">
    <property type="entry name" value="NfeD"/>
    <property type="match status" value="1"/>
</dbReference>
<dbReference type="STRING" id="314283.MED297_06249"/>
<dbReference type="InterPro" id="IPR002810">
    <property type="entry name" value="NfeD-like_C"/>
</dbReference>
<accession>A4BDI4</accession>
<feature type="transmembrane region" description="Helical" evidence="5">
    <location>
        <begin position="7"/>
        <end position="40"/>
    </location>
</feature>
<proteinExistence type="predicted"/>
<dbReference type="GO" id="GO:0005886">
    <property type="term" value="C:plasma membrane"/>
    <property type="evidence" value="ECO:0007669"/>
    <property type="project" value="TreeGrafter"/>
</dbReference>
<evidence type="ECO:0000256" key="3">
    <source>
        <dbReference type="ARBA" id="ARBA00022989"/>
    </source>
</evidence>
<evidence type="ECO:0000256" key="1">
    <source>
        <dbReference type="ARBA" id="ARBA00004141"/>
    </source>
</evidence>
<evidence type="ECO:0000313" key="7">
    <source>
        <dbReference type="EMBL" id="EAR09928.1"/>
    </source>
</evidence>
<dbReference type="PANTHER" id="PTHR33507:SF3">
    <property type="entry name" value="INNER MEMBRANE PROTEIN YBBJ"/>
    <property type="match status" value="1"/>
</dbReference>
<keyword evidence="8" id="KW-1185">Reference proteome</keyword>
<dbReference type="OrthoDB" id="338089at2"/>
<dbReference type="Proteomes" id="UP000005953">
    <property type="component" value="Unassembled WGS sequence"/>
</dbReference>
<dbReference type="RefSeq" id="WP_008048511.1">
    <property type="nucleotide sequence ID" value="NZ_CH724155.1"/>
</dbReference>
<dbReference type="InterPro" id="IPR012340">
    <property type="entry name" value="NA-bd_OB-fold"/>
</dbReference>
<dbReference type="EMBL" id="AAOE01000007">
    <property type="protein sequence ID" value="EAR09928.1"/>
    <property type="molecule type" value="Genomic_DNA"/>
</dbReference>
<feature type="transmembrane region" description="Helical" evidence="5">
    <location>
        <begin position="46"/>
        <end position="67"/>
    </location>
</feature>
<evidence type="ECO:0000256" key="2">
    <source>
        <dbReference type="ARBA" id="ARBA00022692"/>
    </source>
</evidence>
<evidence type="ECO:0000259" key="6">
    <source>
        <dbReference type="Pfam" id="PF01957"/>
    </source>
</evidence>
<dbReference type="InterPro" id="IPR052165">
    <property type="entry name" value="Membrane_assoc_protease"/>
</dbReference>
<dbReference type="PANTHER" id="PTHR33507">
    <property type="entry name" value="INNER MEMBRANE PROTEIN YBBJ"/>
    <property type="match status" value="1"/>
</dbReference>
<sequence length="145" mass="15905">MEMVALVWMGLGAALIVLELVVPGAVFGFVGGAAILTGVLVQLGHIHGPVNILLTFFISSIFFVMVLRTGLLKMFPSDDRVENTDETQDAIGKIVEVIDEVTPYRRGRIRYLDTSWEAQSDETLESGQQAVIVSRDGNCWIVKPL</sequence>
<comment type="subcellular location">
    <subcellularLocation>
        <location evidence="1">Membrane</location>
        <topology evidence="1">Multi-pass membrane protein</topology>
    </subcellularLocation>
</comment>
<dbReference type="HOGENOM" id="CLU_116732_1_1_6"/>
<organism evidence="7 8">
    <name type="scientific">Reinekea blandensis MED297</name>
    <dbReference type="NCBI Taxonomy" id="314283"/>
    <lineage>
        <taxon>Bacteria</taxon>
        <taxon>Pseudomonadati</taxon>
        <taxon>Pseudomonadota</taxon>
        <taxon>Gammaproteobacteria</taxon>
        <taxon>Oceanospirillales</taxon>
        <taxon>Saccharospirillaceae</taxon>
        <taxon>Reinekea</taxon>
    </lineage>
</organism>
<dbReference type="Gene3D" id="2.40.50.140">
    <property type="entry name" value="Nucleic acid-binding proteins"/>
    <property type="match status" value="1"/>
</dbReference>
<feature type="domain" description="NfeD-like C-terminal" evidence="6">
    <location>
        <begin position="89"/>
        <end position="144"/>
    </location>
</feature>
<reference evidence="7 8" key="1">
    <citation type="submission" date="2006-02" db="EMBL/GenBank/DDBJ databases">
        <authorList>
            <person name="Pinhassi J."/>
            <person name="Pedros-Alio C."/>
            <person name="Ferriera S."/>
            <person name="Johnson J."/>
            <person name="Kravitz S."/>
            <person name="Halpern A."/>
            <person name="Remington K."/>
            <person name="Beeson K."/>
            <person name="Tran B."/>
            <person name="Rogers Y.-H."/>
            <person name="Friedman R."/>
            <person name="Venter J.C."/>
        </authorList>
    </citation>
    <scope>NUCLEOTIDE SEQUENCE [LARGE SCALE GENOMIC DNA]</scope>
    <source>
        <strain evidence="7 8">MED297</strain>
    </source>
</reference>
<dbReference type="SUPFAM" id="SSF141322">
    <property type="entry name" value="NfeD domain-like"/>
    <property type="match status" value="1"/>
</dbReference>
<keyword evidence="2 5" id="KW-0812">Transmembrane</keyword>
<evidence type="ECO:0000256" key="4">
    <source>
        <dbReference type="ARBA" id="ARBA00023136"/>
    </source>
</evidence>
<comment type="caution">
    <text evidence="7">The sequence shown here is derived from an EMBL/GenBank/DDBJ whole genome shotgun (WGS) entry which is preliminary data.</text>
</comment>
<evidence type="ECO:0000256" key="5">
    <source>
        <dbReference type="SAM" id="Phobius"/>
    </source>
</evidence>
<dbReference type="AlphaFoldDB" id="A4BDI4"/>
<name>A4BDI4_9GAMM</name>
<keyword evidence="3 5" id="KW-1133">Transmembrane helix</keyword>
<protein>
    <submittedName>
        <fullName evidence="7">Nodulation efficiency protein D (NfeD)</fullName>
    </submittedName>
</protein>
<evidence type="ECO:0000313" key="8">
    <source>
        <dbReference type="Proteomes" id="UP000005953"/>
    </source>
</evidence>
<keyword evidence="4 5" id="KW-0472">Membrane</keyword>